<proteinExistence type="predicted"/>
<evidence type="ECO:0000313" key="3">
    <source>
        <dbReference type="Proteomes" id="UP000078492"/>
    </source>
</evidence>
<evidence type="ECO:0000259" key="1">
    <source>
        <dbReference type="PROSITE" id="PS50164"/>
    </source>
</evidence>
<dbReference type="Gene3D" id="3.40.1440.10">
    <property type="entry name" value="GIY-YIG endonuclease"/>
    <property type="match status" value="1"/>
</dbReference>
<accession>A0A151J214</accession>
<dbReference type="Proteomes" id="UP000078492">
    <property type="component" value="Unassembled WGS sequence"/>
</dbReference>
<name>A0A151J214_9HYME</name>
<evidence type="ECO:0000313" key="2">
    <source>
        <dbReference type="EMBL" id="KYN16034.1"/>
    </source>
</evidence>
<dbReference type="PANTHER" id="PTHR21301:SF11">
    <property type="entry name" value="GIY-YIG DOMAIN-CONTAINING PROTEIN"/>
    <property type="match status" value="1"/>
</dbReference>
<sequence length="263" mass="31363">TIIKNNNTLEYDWYHKPTFSERYLNFLSQHPISQKRGTIIGMVDRAFLLSVPKYHKKNLIFVVETLLNNDYPVDFIFNTINERLKSLIYNKTSKQKVMTETPVEVVKKSWFLVPFVSKISEKFKDITKNLNMSMAFFSLNKLNSFIKTHKDPLPNISKKNVVYKINCNDCDASYVGQTKRKLKTRITEHRNDIRKSNNNYSVITKHRLEHGHDFDWENTEIVDSERFLHRRRISEMLHIKLQKKWLKSTIRHRISTSRVHFNS</sequence>
<dbReference type="InterPro" id="IPR058912">
    <property type="entry name" value="HTH_animal"/>
</dbReference>
<dbReference type="PANTHER" id="PTHR21301">
    <property type="entry name" value="REVERSE TRANSCRIPTASE"/>
    <property type="match status" value="1"/>
</dbReference>
<dbReference type="Pfam" id="PF26215">
    <property type="entry name" value="HTH_animal"/>
    <property type="match status" value="1"/>
</dbReference>
<feature type="domain" description="GIY-YIG" evidence="1">
    <location>
        <begin position="158"/>
        <end position="240"/>
    </location>
</feature>
<dbReference type="STRING" id="471704.A0A151J214"/>
<dbReference type="InterPro" id="IPR035901">
    <property type="entry name" value="GIY-YIG_endonuc_sf"/>
</dbReference>
<dbReference type="AlphaFoldDB" id="A0A151J214"/>
<dbReference type="CDD" id="cd10442">
    <property type="entry name" value="GIY-YIG_PLEs"/>
    <property type="match status" value="1"/>
</dbReference>
<dbReference type="EMBL" id="KQ980445">
    <property type="protein sequence ID" value="KYN16034.1"/>
    <property type="molecule type" value="Genomic_DNA"/>
</dbReference>
<dbReference type="PROSITE" id="PS50164">
    <property type="entry name" value="GIY_YIG"/>
    <property type="match status" value="1"/>
</dbReference>
<feature type="non-terminal residue" evidence="2">
    <location>
        <position position="1"/>
    </location>
</feature>
<dbReference type="InterPro" id="IPR000305">
    <property type="entry name" value="GIY-YIG_endonuc"/>
</dbReference>
<gene>
    <name evidence="2" type="ORF">ALC57_11718</name>
</gene>
<dbReference type="SUPFAM" id="SSF82771">
    <property type="entry name" value="GIY-YIG endonuclease"/>
    <property type="match status" value="1"/>
</dbReference>
<reference evidence="2 3" key="1">
    <citation type="submission" date="2015-09" db="EMBL/GenBank/DDBJ databases">
        <title>Trachymyrmex cornetzi WGS genome.</title>
        <authorList>
            <person name="Nygaard S."/>
            <person name="Hu H."/>
            <person name="Boomsma J."/>
            <person name="Zhang G."/>
        </authorList>
    </citation>
    <scope>NUCLEOTIDE SEQUENCE [LARGE SCALE GENOMIC DNA]</scope>
    <source>
        <strain evidence="2">Tcor2-1</strain>
        <tissue evidence="2">Whole body</tissue>
    </source>
</reference>
<protein>
    <recommendedName>
        <fullName evidence="1">GIY-YIG domain-containing protein</fullName>
    </recommendedName>
</protein>
<keyword evidence="3" id="KW-1185">Reference proteome</keyword>
<organism evidence="2 3">
    <name type="scientific">Trachymyrmex cornetzi</name>
    <dbReference type="NCBI Taxonomy" id="471704"/>
    <lineage>
        <taxon>Eukaryota</taxon>
        <taxon>Metazoa</taxon>
        <taxon>Ecdysozoa</taxon>
        <taxon>Arthropoda</taxon>
        <taxon>Hexapoda</taxon>
        <taxon>Insecta</taxon>
        <taxon>Pterygota</taxon>
        <taxon>Neoptera</taxon>
        <taxon>Endopterygota</taxon>
        <taxon>Hymenoptera</taxon>
        <taxon>Apocrita</taxon>
        <taxon>Aculeata</taxon>
        <taxon>Formicoidea</taxon>
        <taxon>Formicidae</taxon>
        <taxon>Myrmicinae</taxon>
        <taxon>Trachymyrmex</taxon>
    </lineage>
</organism>